<evidence type="ECO:0000256" key="2">
    <source>
        <dbReference type="ARBA" id="ARBA00022692"/>
    </source>
</evidence>
<evidence type="ECO:0000313" key="6">
    <source>
        <dbReference type="EMBL" id="QBH72743.1"/>
    </source>
</evidence>
<dbReference type="GO" id="GO:0030150">
    <property type="term" value="P:protein import into mitochondrial matrix"/>
    <property type="evidence" value="ECO:0007669"/>
    <property type="project" value="TreeGrafter"/>
</dbReference>
<dbReference type="InterPro" id="IPR045238">
    <property type="entry name" value="Tim23-like"/>
</dbReference>
<feature type="transmembrane region" description="Helical" evidence="5">
    <location>
        <begin position="159"/>
        <end position="180"/>
    </location>
</feature>
<dbReference type="PANTHER" id="PTHR15371:SF0">
    <property type="entry name" value="SD19278P"/>
    <property type="match status" value="1"/>
</dbReference>
<comment type="subcellular location">
    <subcellularLocation>
        <location evidence="1">Membrane</location>
        <topology evidence="1">Multi-pass membrane protein</topology>
    </subcellularLocation>
</comment>
<sequence>MDAKNTNTLADRGLNITGSVKGNVGHLSPYLNFDPVYLPPSQPEFLYTDSAAKERGRFEHAFNQIGMAVIVGGAVGGVRGIYNGIHVTTLAGQTGRPRLTQLMNHTLKRGAASSNALGALAVLYSGFGVIFTLLRNADDELNTLAAGTASGLFYKSTSGLKRCAVGGAIGLSLAAGYCLWTSRDKLNQFKMERNPMYQ</sequence>
<keyword evidence="2 5" id="KW-0812">Transmembrane</keyword>
<dbReference type="GO" id="GO:0005744">
    <property type="term" value="C:TIM23 mitochondrial import inner membrane translocase complex"/>
    <property type="evidence" value="ECO:0007669"/>
    <property type="project" value="TreeGrafter"/>
</dbReference>
<reference evidence="6" key="1">
    <citation type="journal article" date="2019" name="Sci. Rep.">
        <title>No signal of deleterious mutation accumulation in conserved gene sequences of extant asexual hexapods.</title>
        <authorList>
            <person name="Brandt A."/>
            <person name="Bast J."/>
            <person name="Scheu S."/>
            <person name="Meusemann K."/>
            <person name="Donath A."/>
            <person name="Schuette K."/>
            <person name="Machida R."/>
            <person name="Kraaijeveld K."/>
        </authorList>
    </citation>
    <scope>NUCLEOTIDE SEQUENCE</scope>
    <source>
        <strain evidence="6">OG10379</strain>
    </source>
</reference>
<evidence type="ECO:0000256" key="5">
    <source>
        <dbReference type="SAM" id="Phobius"/>
    </source>
</evidence>
<dbReference type="PANTHER" id="PTHR15371">
    <property type="entry name" value="TIM23"/>
    <property type="match status" value="1"/>
</dbReference>
<evidence type="ECO:0000256" key="1">
    <source>
        <dbReference type="ARBA" id="ARBA00004141"/>
    </source>
</evidence>
<keyword evidence="3 5" id="KW-1133">Transmembrane helix</keyword>
<accession>A0A481SVW2</accession>
<dbReference type="Pfam" id="PF02466">
    <property type="entry name" value="Tim17"/>
    <property type="match status" value="1"/>
</dbReference>
<dbReference type="AlphaFoldDB" id="A0A481SVW2"/>
<keyword evidence="4 5" id="KW-0472">Membrane</keyword>
<protein>
    <recommendedName>
        <fullName evidence="7">Mitochondrial import inner membrane translocase subunit Tim23</fullName>
    </recommendedName>
</protein>
<evidence type="ECO:0008006" key="7">
    <source>
        <dbReference type="Google" id="ProtNLM"/>
    </source>
</evidence>
<evidence type="ECO:0000256" key="3">
    <source>
        <dbReference type="ARBA" id="ARBA00022989"/>
    </source>
</evidence>
<dbReference type="GO" id="GO:0008320">
    <property type="term" value="F:protein transmembrane transporter activity"/>
    <property type="evidence" value="ECO:0007669"/>
    <property type="project" value="TreeGrafter"/>
</dbReference>
<feature type="transmembrane region" description="Helical" evidence="5">
    <location>
        <begin position="116"/>
        <end position="134"/>
    </location>
</feature>
<proteinExistence type="evidence at transcript level"/>
<organism evidence="6">
    <name type="scientific">Franklinothrips vespiformis</name>
    <name type="common">Thrips</name>
    <name type="synonym">Aeolothrips vespiformis</name>
    <dbReference type="NCBI Taxonomy" id="297892"/>
    <lineage>
        <taxon>Eukaryota</taxon>
        <taxon>Metazoa</taxon>
        <taxon>Ecdysozoa</taxon>
        <taxon>Arthropoda</taxon>
        <taxon>Hexapoda</taxon>
        <taxon>Insecta</taxon>
        <taxon>Pterygota</taxon>
        <taxon>Neoptera</taxon>
        <taxon>Paraneoptera</taxon>
        <taxon>Thysanoptera</taxon>
        <taxon>Terebrantia</taxon>
        <taxon>Aeolothripoidea</taxon>
        <taxon>Aeolothripidae</taxon>
        <taxon>Franklinothrips</taxon>
    </lineage>
</organism>
<dbReference type="EMBL" id="MH602498">
    <property type="protein sequence ID" value="QBH72743.1"/>
    <property type="molecule type" value="mRNA"/>
</dbReference>
<evidence type="ECO:0000256" key="4">
    <source>
        <dbReference type="ARBA" id="ARBA00023136"/>
    </source>
</evidence>
<name>A0A481SVW2_FRAVS</name>